<accession>A0A7C4XBR1</accession>
<comment type="caution">
    <text evidence="11">The sequence shown here is derived from an EMBL/GenBank/DDBJ whole genome shotgun (WGS) entry which is preliminary data.</text>
</comment>
<reference evidence="11" key="1">
    <citation type="journal article" date="2020" name="mSystems">
        <title>Genome- and Community-Level Interaction Insights into Carbon Utilization and Element Cycling Functions of Hydrothermarchaeota in Hydrothermal Sediment.</title>
        <authorList>
            <person name="Zhou Z."/>
            <person name="Liu Y."/>
            <person name="Xu W."/>
            <person name="Pan J."/>
            <person name="Luo Z.H."/>
            <person name="Li M."/>
        </authorList>
    </citation>
    <scope>NUCLEOTIDE SEQUENCE [LARGE SCALE GENOMIC DNA]</scope>
    <source>
        <strain evidence="11">SpSt-774</strain>
    </source>
</reference>
<dbReference type="GO" id="GO:0043590">
    <property type="term" value="C:bacterial nucleoid"/>
    <property type="evidence" value="ECO:0007669"/>
    <property type="project" value="TreeGrafter"/>
</dbReference>
<dbReference type="PANTHER" id="PTHR11059">
    <property type="entry name" value="DNA REPAIR PROTEIN RECN"/>
    <property type="match status" value="1"/>
</dbReference>
<dbReference type="GO" id="GO:0006281">
    <property type="term" value="P:DNA repair"/>
    <property type="evidence" value="ECO:0007669"/>
    <property type="project" value="UniProtKB-KW"/>
</dbReference>
<name>A0A7C4XBR1_UNCW3</name>
<evidence type="ECO:0000256" key="1">
    <source>
        <dbReference type="ARBA" id="ARBA00009441"/>
    </source>
</evidence>
<proteinExistence type="inferred from homology"/>
<dbReference type="AlphaFoldDB" id="A0A7C4XBR1"/>
<keyword evidence="9" id="KW-0175">Coiled coil</keyword>
<evidence type="ECO:0000259" key="10">
    <source>
        <dbReference type="Pfam" id="PF13476"/>
    </source>
</evidence>
<evidence type="ECO:0000256" key="3">
    <source>
        <dbReference type="ARBA" id="ARBA00022741"/>
    </source>
</evidence>
<dbReference type="NCBIfam" id="TIGR00634">
    <property type="entry name" value="recN"/>
    <property type="match status" value="1"/>
</dbReference>
<feature type="domain" description="Rad50/SbcC-type AAA" evidence="10">
    <location>
        <begin position="5"/>
        <end position="197"/>
    </location>
</feature>
<feature type="coiled-coil region" evidence="9">
    <location>
        <begin position="157"/>
        <end position="212"/>
    </location>
</feature>
<dbReference type="Gene3D" id="3.40.50.300">
    <property type="entry name" value="P-loop containing nucleotide triphosphate hydrolases"/>
    <property type="match status" value="2"/>
</dbReference>
<sequence length="555" mass="64425">MLKHLRVKNFALMDELNLNFEDGLTVITGETGAGKSMIVEAIAALCGEKLDETSIRTGNEYAEITGVFEPNEEIIALLKKYNIDITEDFIIRRRIERGKRQFSYINDQIVSISRLKEITQGLVDLVGQHENQSLFNVTNHLKLLDRFAKTEELLLEYQKVYNQHRRYQAELEELEKLQKDKEQKLEVLKYDIEEIEKANLRVEEEDELVREKNLLLTGEKRASLIDEIIPRLYEAEFSVYENLATIKRLIEELTNLDPGPEIKNLSIMIENSISYVEEVYRQLIDYREHIDFSRERFEEVMERLDLIARLKKKHHRDINGILEYLKGAKEEFERLQNTEIEIEKIQNQIQNLSKQMEQLANELSKKRKAGAKIMEREIVKVISRLGMERAVFQVRFRDKKPDESGRDDVEFFISANPGEELKPLNRVGSGGEISRITLGLKAILSEVDHIPTVIFDEVDTGIGGRVAEAVGELLFNFSKNHQVICITHLPQISVFAEHHIMVKKEIKKDTTQVSVIKLDDTMRKMEIARMLGGKEITKKTIEHAEEILQRRKKNG</sequence>
<keyword evidence="6 8" id="KW-0234">DNA repair</keyword>
<dbReference type="InterPro" id="IPR004604">
    <property type="entry name" value="DNA_recomb/repair_RecN"/>
</dbReference>
<evidence type="ECO:0000256" key="4">
    <source>
        <dbReference type="ARBA" id="ARBA00022763"/>
    </source>
</evidence>
<dbReference type="FunFam" id="3.40.50.300:FF:000356">
    <property type="entry name" value="DNA repair protein RecN"/>
    <property type="match status" value="1"/>
</dbReference>
<evidence type="ECO:0000256" key="8">
    <source>
        <dbReference type="PIRNR" id="PIRNR003128"/>
    </source>
</evidence>
<dbReference type="EMBL" id="DTGZ01000154">
    <property type="protein sequence ID" value="HGV98254.1"/>
    <property type="molecule type" value="Genomic_DNA"/>
</dbReference>
<evidence type="ECO:0000256" key="2">
    <source>
        <dbReference type="ARBA" id="ARBA00021315"/>
    </source>
</evidence>
<comment type="function">
    <text evidence="8">May be involved in recombinational repair of damaged DNA.</text>
</comment>
<organism evidence="11">
    <name type="scientific">candidate division WOR-3 bacterium</name>
    <dbReference type="NCBI Taxonomy" id="2052148"/>
    <lineage>
        <taxon>Bacteria</taxon>
        <taxon>Bacteria division WOR-3</taxon>
    </lineage>
</organism>
<evidence type="ECO:0000256" key="9">
    <source>
        <dbReference type="SAM" id="Coils"/>
    </source>
</evidence>
<dbReference type="PIRSF" id="PIRSF003128">
    <property type="entry name" value="RecN"/>
    <property type="match status" value="1"/>
</dbReference>
<dbReference type="GO" id="GO:0009432">
    <property type="term" value="P:SOS response"/>
    <property type="evidence" value="ECO:0007669"/>
    <property type="project" value="TreeGrafter"/>
</dbReference>
<keyword evidence="4 8" id="KW-0227">DNA damage</keyword>
<dbReference type="GO" id="GO:0005524">
    <property type="term" value="F:ATP binding"/>
    <property type="evidence" value="ECO:0007669"/>
    <property type="project" value="UniProtKB-KW"/>
</dbReference>
<dbReference type="Pfam" id="PF13476">
    <property type="entry name" value="AAA_23"/>
    <property type="match status" value="1"/>
</dbReference>
<dbReference type="PANTHER" id="PTHR11059:SF0">
    <property type="entry name" value="DNA REPAIR PROTEIN RECN"/>
    <property type="match status" value="1"/>
</dbReference>
<dbReference type="CDD" id="cd03241">
    <property type="entry name" value="ABC_RecN"/>
    <property type="match status" value="2"/>
</dbReference>
<protein>
    <recommendedName>
        <fullName evidence="2 8">DNA repair protein RecN</fullName>
    </recommendedName>
    <alternativeName>
        <fullName evidence="7 8">Recombination protein N</fullName>
    </alternativeName>
</protein>
<dbReference type="InterPro" id="IPR038729">
    <property type="entry name" value="Rad50/SbcC_AAA"/>
</dbReference>
<feature type="coiled-coil region" evidence="9">
    <location>
        <begin position="325"/>
        <end position="369"/>
    </location>
</feature>
<keyword evidence="5" id="KW-0067">ATP-binding</keyword>
<keyword evidence="3" id="KW-0547">Nucleotide-binding</keyword>
<dbReference type="GO" id="GO:0006310">
    <property type="term" value="P:DNA recombination"/>
    <property type="evidence" value="ECO:0007669"/>
    <property type="project" value="InterPro"/>
</dbReference>
<evidence type="ECO:0000256" key="7">
    <source>
        <dbReference type="ARBA" id="ARBA00033408"/>
    </source>
</evidence>
<gene>
    <name evidence="11" type="primary">recN</name>
    <name evidence="11" type="ORF">ENV60_08165</name>
</gene>
<comment type="similarity">
    <text evidence="1 8">Belongs to the RecN family.</text>
</comment>
<evidence type="ECO:0000256" key="6">
    <source>
        <dbReference type="ARBA" id="ARBA00023204"/>
    </source>
</evidence>
<evidence type="ECO:0000313" key="11">
    <source>
        <dbReference type="EMBL" id="HGV98254.1"/>
    </source>
</evidence>
<dbReference type="InterPro" id="IPR027417">
    <property type="entry name" value="P-loop_NTPase"/>
</dbReference>
<evidence type="ECO:0000256" key="5">
    <source>
        <dbReference type="ARBA" id="ARBA00022840"/>
    </source>
</evidence>
<dbReference type="SUPFAM" id="SSF52540">
    <property type="entry name" value="P-loop containing nucleoside triphosphate hydrolases"/>
    <property type="match status" value="1"/>
</dbReference>